<dbReference type="InterPro" id="IPR004147">
    <property type="entry name" value="ABC1_dom"/>
</dbReference>
<comment type="similarity">
    <text evidence="2">Belongs to the beta type-B retroviral polymerase family. HERV class-II K(HML-2) pol subfamily.</text>
</comment>
<dbReference type="Pfam" id="PF03109">
    <property type="entry name" value="ABC1"/>
    <property type="match status" value="1"/>
</dbReference>
<dbReference type="SUPFAM" id="SSF56672">
    <property type="entry name" value="DNA/RNA polymerases"/>
    <property type="match status" value="1"/>
</dbReference>
<dbReference type="Pfam" id="PF00078">
    <property type="entry name" value="RVT_1"/>
    <property type="match status" value="1"/>
</dbReference>
<evidence type="ECO:0000313" key="7">
    <source>
        <dbReference type="EMBL" id="KAK3512188.1"/>
    </source>
</evidence>
<dbReference type="SUPFAM" id="SSF56112">
    <property type="entry name" value="Protein kinase-like (PK-like)"/>
    <property type="match status" value="1"/>
</dbReference>
<dbReference type="CDD" id="cd13969">
    <property type="entry name" value="ADCK1-like"/>
    <property type="match status" value="1"/>
</dbReference>
<comment type="similarity">
    <text evidence="1">Belongs to the protein kinase superfamily. ADCK protein kinase family.</text>
</comment>
<dbReference type="SUPFAM" id="SSF56219">
    <property type="entry name" value="DNase I-like"/>
    <property type="match status" value="1"/>
</dbReference>
<dbReference type="InterPro" id="IPR051130">
    <property type="entry name" value="Mito_struct-func_regulator"/>
</dbReference>
<dbReference type="GO" id="GO:0004523">
    <property type="term" value="F:RNA-DNA hybrid ribonuclease activity"/>
    <property type="evidence" value="ECO:0007669"/>
    <property type="project" value="UniProtKB-EC"/>
</dbReference>
<keyword evidence="5" id="KW-0812">Transmembrane</keyword>
<accession>A0AAE0Q1U6</accession>
<dbReference type="PANTHER" id="PTHR43173:SF28">
    <property type="entry name" value="AARF DOMAIN CONTAINING KINASE 5"/>
    <property type="match status" value="1"/>
</dbReference>
<feature type="domain" description="Reverse transcriptase" evidence="6">
    <location>
        <begin position="833"/>
        <end position="1094"/>
    </location>
</feature>
<feature type="transmembrane region" description="Helical" evidence="5">
    <location>
        <begin position="17"/>
        <end position="35"/>
    </location>
</feature>
<gene>
    <name evidence="7" type="ORF">QTP70_033943</name>
</gene>
<evidence type="ECO:0000259" key="6">
    <source>
        <dbReference type="PROSITE" id="PS50878"/>
    </source>
</evidence>
<dbReference type="CDD" id="cd09076">
    <property type="entry name" value="L1-EN"/>
    <property type="match status" value="1"/>
</dbReference>
<proteinExistence type="inferred from homology"/>
<name>A0AAE0Q1U6_9TELE</name>
<dbReference type="InterPro" id="IPR000477">
    <property type="entry name" value="RT_dom"/>
</dbReference>
<evidence type="ECO:0000256" key="5">
    <source>
        <dbReference type="SAM" id="Phobius"/>
    </source>
</evidence>
<dbReference type="InterPro" id="IPR045307">
    <property type="entry name" value="ADCK1_dom"/>
</dbReference>
<keyword evidence="8" id="KW-1185">Reference proteome</keyword>
<organism evidence="7 8">
    <name type="scientific">Hemibagrus guttatus</name>
    <dbReference type="NCBI Taxonomy" id="175788"/>
    <lineage>
        <taxon>Eukaryota</taxon>
        <taxon>Metazoa</taxon>
        <taxon>Chordata</taxon>
        <taxon>Craniata</taxon>
        <taxon>Vertebrata</taxon>
        <taxon>Euteleostomi</taxon>
        <taxon>Actinopterygii</taxon>
        <taxon>Neopterygii</taxon>
        <taxon>Teleostei</taxon>
        <taxon>Ostariophysi</taxon>
        <taxon>Siluriformes</taxon>
        <taxon>Bagridae</taxon>
        <taxon>Hemibagrus</taxon>
    </lineage>
</organism>
<dbReference type="InterPro" id="IPR043128">
    <property type="entry name" value="Rev_trsase/Diguanyl_cyclase"/>
</dbReference>
<evidence type="ECO:0000256" key="4">
    <source>
        <dbReference type="SAM" id="Coils"/>
    </source>
</evidence>
<sequence>MCFIYRSGRSLRPLRKLLIGVSVGVPVVVGVHYALSDPKDRRKVRILVEGAGRFCRSLYIGFLISLDYWWTSNVVLHGVDEERPEFTAAMSACHQRAADSMVEGAVRNGGVYIKLGQGLCSFNHLLPPEYIHTLQVLEDKALNRRYKEVDALFLEDFNSTPDKLFKTFDYEPVAAASLAQVHKAELHDGTPVAVKVQYIDLRDRFDGDIRTLEILLDIVKLMHPSFGFRWVLKDLKGTLAQELDFENEGRNSERCAEELKHFKFVVIPKVFWDLTSKRVLTAEFCQGCKINNVQELKRQGLSLKDTAEKFIRTFAEQIFYTGFIHADPHPGNVLVRRGPDKKAELVLLDHGLYECLSKSDRAALCQLWRSIILRDEATMKRHSNDLGVKDYFLFCEMLLQRPINMRELGLGNILSREETSYMRSMAAQRFDSIMEVLKALPRPMLLVFRNINTVRSINIALGAPVDRYGLMAKRPGLTTTAIGAVDLQGAGGNWATVGGRSRGGRRVHRQREKRKGKSVGLRIGTLNVGTMTGKGRELADMMERRKVDILCVQETRWKGSKARSIGAGFKLFYYGVDSKRNGVGVVLKEEFVRNVLEVKRVSDRVMSLKLEIEGVMLNVVSGYAPQVGCELEEKERFWSELDEVMESIPTGERVVIGADFNGHVGEGNTGDEEVMGKFGVKERNLEGQMVVDFAKRMEMGVVNTYFQKREEHRVTYKSGGRRTQVDYILCRRGNLKEISDCKVVVGESVARQHRMVVCRMTLMVCKTKRSKIEKKTKWWKLKKEECCKEFRQKLRQALGGQVVLPDDWETTAEVIRETGRKVLGVSSGRRKEDKETWWWNEEVQDSVQRKRLAKKKWDMDRTEENRQEYKELQRRVKREVSKAKQKAYDELYTRLDTREGEKDLYRLARQRDRDGKDVQQVRVIKDRDGRVLTNLEKAYDRVPREELWYCMRKSGVAEKYVRVVQDMYERSRTVVRCAVGQTEEFNVEVGLHQGSALSPFLFAIVMDQLSEEVRQESPWTMMFADDIVICSESREQVEENLERWRFALERRGMKVSRSKTEYMCVNEREGSGTVRLQGEEVKKVQEFKYLGSTVQSNGECGKEVKKRVQAGWNGWRKVWGVLCDQKISARIKGKVYRTVVRAAMLYGLETVSLRKRQESELEVAELKMLSAVRGWGKSRADELRLLPRVTLFRWMWSFWEDVKFECALRSEMMMMSLTRRVLQLLCSCGLISLDQDIYQYLK</sequence>
<evidence type="ECO:0000313" key="8">
    <source>
        <dbReference type="Proteomes" id="UP001274896"/>
    </source>
</evidence>
<feature type="coiled-coil region" evidence="4">
    <location>
        <begin position="852"/>
        <end position="886"/>
    </location>
</feature>
<dbReference type="InterPro" id="IPR011009">
    <property type="entry name" value="Kinase-like_dom_sf"/>
</dbReference>
<keyword evidence="4" id="KW-0175">Coiled coil</keyword>
<dbReference type="AlphaFoldDB" id="A0AAE0Q1U6"/>
<protein>
    <recommendedName>
        <fullName evidence="3">ribonuclease H</fullName>
        <ecNumber evidence="3">3.1.26.4</ecNumber>
    </recommendedName>
</protein>
<dbReference type="Gene3D" id="3.30.70.270">
    <property type="match status" value="1"/>
</dbReference>
<dbReference type="Proteomes" id="UP001274896">
    <property type="component" value="Unassembled WGS sequence"/>
</dbReference>
<dbReference type="Pfam" id="PF03372">
    <property type="entry name" value="Exo_endo_phos"/>
    <property type="match status" value="1"/>
</dbReference>
<evidence type="ECO:0000256" key="3">
    <source>
        <dbReference type="ARBA" id="ARBA00012180"/>
    </source>
</evidence>
<comment type="caution">
    <text evidence="7">The sequence shown here is derived from an EMBL/GenBank/DDBJ whole genome shotgun (WGS) entry which is preliminary data.</text>
</comment>
<evidence type="ECO:0000256" key="2">
    <source>
        <dbReference type="ARBA" id="ARBA00010879"/>
    </source>
</evidence>
<dbReference type="EC" id="3.1.26.4" evidence="3"/>
<dbReference type="EMBL" id="JAUCMX010000024">
    <property type="protein sequence ID" value="KAK3512188.1"/>
    <property type="molecule type" value="Genomic_DNA"/>
</dbReference>
<keyword evidence="5" id="KW-0472">Membrane</keyword>
<dbReference type="InterPro" id="IPR043502">
    <property type="entry name" value="DNA/RNA_pol_sf"/>
</dbReference>
<evidence type="ECO:0000256" key="1">
    <source>
        <dbReference type="ARBA" id="ARBA00009670"/>
    </source>
</evidence>
<dbReference type="Gene3D" id="3.60.10.10">
    <property type="entry name" value="Endonuclease/exonuclease/phosphatase"/>
    <property type="match status" value="1"/>
</dbReference>
<keyword evidence="5" id="KW-1133">Transmembrane helix</keyword>
<reference evidence="7" key="1">
    <citation type="submission" date="2023-06" db="EMBL/GenBank/DDBJ databases">
        <title>Male Hemibagrus guttatus genome.</title>
        <authorList>
            <person name="Bian C."/>
        </authorList>
    </citation>
    <scope>NUCLEOTIDE SEQUENCE</scope>
    <source>
        <strain evidence="7">Male_cb2023</strain>
        <tissue evidence="7">Muscle</tissue>
    </source>
</reference>
<dbReference type="InterPro" id="IPR036691">
    <property type="entry name" value="Endo/exonu/phosph_ase_sf"/>
</dbReference>
<dbReference type="InterPro" id="IPR005135">
    <property type="entry name" value="Endo/exonuclease/phosphatase"/>
</dbReference>
<dbReference type="PANTHER" id="PTHR43173">
    <property type="entry name" value="ABC1 FAMILY PROTEIN"/>
    <property type="match status" value="1"/>
</dbReference>
<dbReference type="PROSITE" id="PS50878">
    <property type="entry name" value="RT_POL"/>
    <property type="match status" value="1"/>
</dbReference>